<comment type="caution">
    <text evidence="1">The sequence shown here is derived from an EMBL/GenBank/DDBJ whole genome shotgun (WGS) entry which is preliminary data.</text>
</comment>
<dbReference type="EMBL" id="BTGC01000008">
    <property type="protein sequence ID" value="GMM52230.1"/>
    <property type="molecule type" value="Genomic_DNA"/>
</dbReference>
<protein>
    <submittedName>
        <fullName evidence="1">Uncharacterized protein</fullName>
    </submittedName>
</protein>
<keyword evidence="2" id="KW-1185">Reference proteome</keyword>
<evidence type="ECO:0000313" key="2">
    <source>
        <dbReference type="Proteomes" id="UP001362899"/>
    </source>
</evidence>
<dbReference type="Proteomes" id="UP001362899">
    <property type="component" value="Unassembled WGS sequence"/>
</dbReference>
<reference evidence="1 2" key="1">
    <citation type="journal article" date="2023" name="Elife">
        <title>Identification of key yeast species and microbe-microbe interactions impacting larval growth of Drosophila in the wild.</title>
        <authorList>
            <person name="Mure A."/>
            <person name="Sugiura Y."/>
            <person name="Maeda R."/>
            <person name="Honda K."/>
            <person name="Sakurai N."/>
            <person name="Takahashi Y."/>
            <person name="Watada M."/>
            <person name="Katoh T."/>
            <person name="Gotoh A."/>
            <person name="Gotoh Y."/>
            <person name="Taniguchi I."/>
            <person name="Nakamura K."/>
            <person name="Hayashi T."/>
            <person name="Katayama T."/>
            <person name="Uemura T."/>
            <person name="Hattori Y."/>
        </authorList>
    </citation>
    <scope>NUCLEOTIDE SEQUENCE [LARGE SCALE GENOMIC DNA]</scope>
    <source>
        <strain evidence="1 2">SB-73</strain>
    </source>
</reference>
<name>A0AAV5RLC6_STABA</name>
<sequence>MIIDFILTFFRVISSPQYLFDSNELENCIVISGYHSTPIHNVPFLDRGSNSELNQEYTSQSFVNCKKRGEFNDIKLREDQHIDSTNDSQNYWFPILEFEFNTGC</sequence>
<dbReference type="AlphaFoldDB" id="A0AAV5RLC6"/>
<evidence type="ECO:0000313" key="1">
    <source>
        <dbReference type="EMBL" id="GMM52230.1"/>
    </source>
</evidence>
<accession>A0AAV5RLC6</accession>
<proteinExistence type="predicted"/>
<gene>
    <name evidence="1" type="ORF">DASB73_031930</name>
</gene>
<organism evidence="1 2">
    <name type="scientific">Starmerella bacillaris</name>
    <name type="common">Yeast</name>
    <name type="synonym">Candida zemplinina</name>
    <dbReference type="NCBI Taxonomy" id="1247836"/>
    <lineage>
        <taxon>Eukaryota</taxon>
        <taxon>Fungi</taxon>
        <taxon>Dikarya</taxon>
        <taxon>Ascomycota</taxon>
        <taxon>Saccharomycotina</taxon>
        <taxon>Dipodascomycetes</taxon>
        <taxon>Dipodascales</taxon>
        <taxon>Trichomonascaceae</taxon>
        <taxon>Starmerella</taxon>
    </lineage>
</organism>